<evidence type="ECO:0000256" key="1">
    <source>
        <dbReference type="ARBA" id="ARBA00022814"/>
    </source>
</evidence>
<dbReference type="GO" id="GO:0006354">
    <property type="term" value="P:DNA-templated transcription elongation"/>
    <property type="evidence" value="ECO:0007669"/>
    <property type="project" value="InterPro"/>
</dbReference>
<protein>
    <recommendedName>
        <fullName evidence="4">NusG-like N-terminal domain-containing protein</fullName>
    </recommendedName>
</protein>
<dbReference type="SUPFAM" id="SSF82679">
    <property type="entry name" value="N-utilization substance G protein NusG, N-terminal domain"/>
    <property type="match status" value="1"/>
</dbReference>
<dbReference type="KEGG" id="naf:GQ61_01555"/>
<dbReference type="NCBIfam" id="TIGR01955">
    <property type="entry name" value="RfaH"/>
    <property type="match status" value="1"/>
</dbReference>
<keyword evidence="1" id="KW-0889">Transcription antitermination</keyword>
<keyword evidence="6" id="KW-1185">Reference proteome</keyword>
<dbReference type="AlphaFoldDB" id="A0A1W6N357"/>
<dbReference type="Proteomes" id="UP000237351">
    <property type="component" value="Chromosome"/>
</dbReference>
<dbReference type="SUPFAM" id="SSF50104">
    <property type="entry name" value="Translation proteins SH3-like domain"/>
    <property type="match status" value="1"/>
</dbReference>
<evidence type="ECO:0000313" key="6">
    <source>
        <dbReference type="Proteomes" id="UP000237351"/>
    </source>
</evidence>
<evidence type="ECO:0000256" key="2">
    <source>
        <dbReference type="ARBA" id="ARBA00023015"/>
    </source>
</evidence>
<evidence type="ECO:0000313" key="5">
    <source>
        <dbReference type="EMBL" id="ARN84238.1"/>
    </source>
</evidence>
<dbReference type="STRING" id="1414854.GQ61_01555"/>
<dbReference type="InterPro" id="IPR010215">
    <property type="entry name" value="Transcription_antiterm_RfaH"/>
</dbReference>
<dbReference type="InterPro" id="IPR043425">
    <property type="entry name" value="NusG-like"/>
</dbReference>
<feature type="domain" description="NusG-like N-terminal" evidence="4">
    <location>
        <begin position="1"/>
        <end position="100"/>
    </location>
</feature>
<proteinExistence type="predicted"/>
<dbReference type="GO" id="GO:0005829">
    <property type="term" value="C:cytosol"/>
    <property type="evidence" value="ECO:0007669"/>
    <property type="project" value="TreeGrafter"/>
</dbReference>
<keyword evidence="3" id="KW-0804">Transcription</keyword>
<sequence>MKKWYLVYCQPSKELQAKQNLEQQTYEVYLPRFKRTRRHARRVETILAPLFPRYLFVRMDLEIDRWRSVNGTRGVSYLLVNEERPMEVPEFIIQSLKNRETAEGGVALDTLCMFIKGDAVQITDGAFQGYKAIFERMGDQERVHLLLNFLGRDLNIALPAYAIEAA</sequence>
<dbReference type="InterPro" id="IPR008991">
    <property type="entry name" value="Translation_prot_SH3-like_sf"/>
</dbReference>
<accession>A0A1W6N357</accession>
<reference evidence="5 6" key="1">
    <citation type="submission" date="2014-06" db="EMBL/GenBank/DDBJ databases">
        <title>The genome of the endonuclear symbiont Nucleicultrix amoebiphila.</title>
        <authorList>
            <person name="Schulz F."/>
            <person name="Horn M."/>
        </authorList>
    </citation>
    <scope>NUCLEOTIDE SEQUENCE [LARGE SCALE GENOMIC DNA]</scope>
    <source>
        <strain evidence="5 6">FS5</strain>
    </source>
</reference>
<name>A0A1W6N357_9PROT</name>
<dbReference type="CDD" id="cd09892">
    <property type="entry name" value="NGN_SP_RfaH"/>
    <property type="match status" value="1"/>
</dbReference>
<dbReference type="OrthoDB" id="9787731at2"/>
<dbReference type="InterPro" id="IPR006645">
    <property type="entry name" value="NGN-like_dom"/>
</dbReference>
<dbReference type="PANTHER" id="PTHR30265">
    <property type="entry name" value="RHO-INTERACTING TRANSCRIPTION TERMINATION FACTOR NUSG"/>
    <property type="match status" value="1"/>
</dbReference>
<dbReference type="Pfam" id="PF02357">
    <property type="entry name" value="NusG"/>
    <property type="match status" value="1"/>
</dbReference>
<evidence type="ECO:0000259" key="4">
    <source>
        <dbReference type="SMART" id="SM00738"/>
    </source>
</evidence>
<organism evidence="5 6">
    <name type="scientific">Candidatus Nucleicultrix amoebiphila FS5</name>
    <dbReference type="NCBI Taxonomy" id="1414854"/>
    <lineage>
        <taxon>Bacteria</taxon>
        <taxon>Pseudomonadati</taxon>
        <taxon>Pseudomonadota</taxon>
        <taxon>Alphaproteobacteria</taxon>
        <taxon>Holosporales</taxon>
        <taxon>Candidatus Nucleicultricaceae</taxon>
        <taxon>Candidatus Nucleicultrix</taxon>
    </lineage>
</organism>
<evidence type="ECO:0000256" key="3">
    <source>
        <dbReference type="ARBA" id="ARBA00023163"/>
    </source>
</evidence>
<dbReference type="InterPro" id="IPR036735">
    <property type="entry name" value="NGN_dom_sf"/>
</dbReference>
<dbReference type="Gene3D" id="3.30.70.940">
    <property type="entry name" value="NusG, N-terminal domain"/>
    <property type="match status" value="1"/>
</dbReference>
<keyword evidence="2" id="KW-0805">Transcription regulation</keyword>
<dbReference type="PANTHER" id="PTHR30265:SF7">
    <property type="entry name" value="TRANSCRIPTION ANTITERMINATION PROTEIN RFAH"/>
    <property type="match status" value="1"/>
</dbReference>
<dbReference type="SMART" id="SM00738">
    <property type="entry name" value="NGN"/>
    <property type="match status" value="1"/>
</dbReference>
<dbReference type="EMBL" id="CP008743">
    <property type="protein sequence ID" value="ARN84238.1"/>
    <property type="molecule type" value="Genomic_DNA"/>
</dbReference>
<dbReference type="RefSeq" id="WP_085783600.1">
    <property type="nucleotide sequence ID" value="NZ_CP008743.1"/>
</dbReference>
<gene>
    <name evidence="5" type="ORF">GQ61_01555</name>
</gene>
<dbReference type="GO" id="GO:0031564">
    <property type="term" value="P:transcription antitermination"/>
    <property type="evidence" value="ECO:0007669"/>
    <property type="project" value="UniProtKB-KW"/>
</dbReference>